<proteinExistence type="predicted"/>
<dbReference type="InParanoid" id="K3X8S3"/>
<evidence type="ECO:0000313" key="2">
    <source>
        <dbReference type="Proteomes" id="UP000019132"/>
    </source>
</evidence>
<reference evidence="2" key="1">
    <citation type="journal article" date="2010" name="Genome Biol.">
        <title>Genome sequence of the necrotrophic plant pathogen Pythium ultimum reveals original pathogenicity mechanisms and effector repertoire.</title>
        <authorList>
            <person name="Levesque C.A."/>
            <person name="Brouwer H."/>
            <person name="Cano L."/>
            <person name="Hamilton J.P."/>
            <person name="Holt C."/>
            <person name="Huitema E."/>
            <person name="Raffaele S."/>
            <person name="Robideau G.P."/>
            <person name="Thines M."/>
            <person name="Win J."/>
            <person name="Zerillo M.M."/>
            <person name="Beakes G.W."/>
            <person name="Boore J.L."/>
            <person name="Busam D."/>
            <person name="Dumas B."/>
            <person name="Ferriera S."/>
            <person name="Fuerstenberg S.I."/>
            <person name="Gachon C.M."/>
            <person name="Gaulin E."/>
            <person name="Govers F."/>
            <person name="Grenville-Briggs L."/>
            <person name="Horner N."/>
            <person name="Hostetler J."/>
            <person name="Jiang R.H."/>
            <person name="Johnson J."/>
            <person name="Krajaejun T."/>
            <person name="Lin H."/>
            <person name="Meijer H.J."/>
            <person name="Moore B."/>
            <person name="Morris P."/>
            <person name="Phuntmart V."/>
            <person name="Puiu D."/>
            <person name="Shetty J."/>
            <person name="Stajich J.E."/>
            <person name="Tripathy S."/>
            <person name="Wawra S."/>
            <person name="van West P."/>
            <person name="Whitty B.R."/>
            <person name="Coutinho P.M."/>
            <person name="Henrissat B."/>
            <person name="Martin F."/>
            <person name="Thomas P.D."/>
            <person name="Tyler B.M."/>
            <person name="De Vries R.P."/>
            <person name="Kamoun S."/>
            <person name="Yandell M."/>
            <person name="Tisserat N."/>
            <person name="Buell C.R."/>
        </authorList>
    </citation>
    <scope>NUCLEOTIDE SEQUENCE</scope>
    <source>
        <strain evidence="2">DAOM:BR144</strain>
    </source>
</reference>
<protein>
    <submittedName>
        <fullName evidence="1">Uncharacterized protein</fullName>
    </submittedName>
</protein>
<dbReference type="HOGENOM" id="CLU_1025254_0_0_1"/>
<name>K3X8S3_GLOUD</name>
<dbReference type="EnsemblProtists" id="PYU1_T013622">
    <property type="protein sequence ID" value="PYU1_T013622"/>
    <property type="gene ID" value="PYU1_G013593"/>
</dbReference>
<dbReference type="Proteomes" id="UP000019132">
    <property type="component" value="Unassembled WGS sequence"/>
</dbReference>
<keyword evidence="2" id="KW-1185">Reference proteome</keyword>
<dbReference type="STRING" id="431595.K3X8S3"/>
<dbReference type="EMBL" id="GL376597">
    <property type="status" value="NOT_ANNOTATED_CDS"/>
    <property type="molecule type" value="Genomic_DNA"/>
</dbReference>
<reference evidence="2" key="2">
    <citation type="submission" date="2010-04" db="EMBL/GenBank/DDBJ databases">
        <authorList>
            <person name="Buell R."/>
            <person name="Hamilton J."/>
            <person name="Hostetler J."/>
        </authorList>
    </citation>
    <scope>NUCLEOTIDE SEQUENCE [LARGE SCALE GENOMIC DNA]</scope>
    <source>
        <strain evidence="2">DAOM:BR144</strain>
    </source>
</reference>
<evidence type="ECO:0000313" key="1">
    <source>
        <dbReference type="EnsemblProtists" id="PYU1_T013622"/>
    </source>
</evidence>
<organism evidence="1 2">
    <name type="scientific">Globisporangium ultimum (strain ATCC 200006 / CBS 805.95 / DAOM BR144)</name>
    <name type="common">Pythium ultimum</name>
    <dbReference type="NCBI Taxonomy" id="431595"/>
    <lineage>
        <taxon>Eukaryota</taxon>
        <taxon>Sar</taxon>
        <taxon>Stramenopiles</taxon>
        <taxon>Oomycota</taxon>
        <taxon>Peronosporomycetes</taxon>
        <taxon>Pythiales</taxon>
        <taxon>Pythiaceae</taxon>
        <taxon>Globisporangium</taxon>
    </lineage>
</organism>
<dbReference type="eggNOG" id="ENOG502RV1W">
    <property type="taxonomic scope" value="Eukaryota"/>
</dbReference>
<accession>K3X8S3</accession>
<sequence length="272" mass="29689">MHIDCQQLVSGATAQLITQPRVYIGATQLPLDELTNVNVTINFSKVSGADAGDTKEDFRFAGMNEFQHSSLSFEIPLDTDFFVVSLSASKARDESSLDADSSELAARRLSTSKRFSVQHVTKYPLHYSPHLIRRPIAGASPALSAQDFSLLLLGHNGEAIQNTEVQFSCKHVHSTKDIVVRLQSDSNGEIKLGALDGVRQVSVGLRWSWDLPNARQTDLLKVQHVNCATGDTIEISIPTNCQSQLLGWVGSSNRVLESAASSSTIEIIKNEI</sequence>
<dbReference type="AlphaFoldDB" id="K3X8S3"/>
<dbReference type="VEuPathDB" id="FungiDB:PYU1_G013593"/>
<reference evidence="1" key="3">
    <citation type="submission" date="2015-02" db="UniProtKB">
        <authorList>
            <consortium name="EnsemblProtists"/>
        </authorList>
    </citation>
    <scope>IDENTIFICATION</scope>
    <source>
        <strain evidence="1">DAOM BR144</strain>
    </source>
</reference>